<keyword evidence="12 17" id="KW-0472">Membrane</keyword>
<dbReference type="SUPFAM" id="SSF81324">
    <property type="entry name" value="Voltage-gated potassium channels"/>
    <property type="match status" value="1"/>
</dbReference>
<feature type="domain" description="EF-hand" evidence="18">
    <location>
        <begin position="1812"/>
        <end position="1847"/>
    </location>
</feature>
<feature type="region of interest" description="Disordered" evidence="16">
    <location>
        <begin position="1"/>
        <end position="28"/>
    </location>
</feature>
<dbReference type="InterPro" id="IPR018247">
    <property type="entry name" value="EF_Hand_1_Ca_BS"/>
</dbReference>
<dbReference type="InterPro" id="IPR027359">
    <property type="entry name" value="Volt_channel_dom_sf"/>
</dbReference>
<keyword evidence="3" id="KW-0813">Transport</keyword>
<feature type="region of interest" description="Disordered" evidence="16">
    <location>
        <begin position="1123"/>
        <end position="1143"/>
    </location>
</feature>
<evidence type="ECO:0000256" key="11">
    <source>
        <dbReference type="ARBA" id="ARBA00023065"/>
    </source>
</evidence>
<feature type="transmembrane region" description="Helical" evidence="17">
    <location>
        <begin position="2632"/>
        <end position="2649"/>
    </location>
</feature>
<evidence type="ECO:0000256" key="16">
    <source>
        <dbReference type="SAM" id="MobiDB-lite"/>
    </source>
</evidence>
<evidence type="ECO:0000256" key="5">
    <source>
        <dbReference type="ARBA" id="ARBA00022673"/>
    </source>
</evidence>
<keyword evidence="14" id="KW-1071">Ligand-gated ion channel</keyword>
<evidence type="ECO:0000256" key="3">
    <source>
        <dbReference type="ARBA" id="ARBA00022448"/>
    </source>
</evidence>
<feature type="transmembrane region" description="Helical" evidence="17">
    <location>
        <begin position="2958"/>
        <end position="2983"/>
    </location>
</feature>
<dbReference type="GO" id="GO:0005509">
    <property type="term" value="F:calcium ion binding"/>
    <property type="evidence" value="ECO:0007669"/>
    <property type="project" value="InterPro"/>
</dbReference>
<evidence type="ECO:0000256" key="9">
    <source>
        <dbReference type="ARBA" id="ARBA00022837"/>
    </source>
</evidence>
<evidence type="ECO:0000256" key="8">
    <source>
        <dbReference type="ARBA" id="ARBA00022824"/>
    </source>
</evidence>
<evidence type="ECO:0008006" key="22">
    <source>
        <dbReference type="Google" id="ProtNLM"/>
    </source>
</evidence>
<dbReference type="InterPro" id="IPR016093">
    <property type="entry name" value="MIR_motif"/>
</dbReference>
<dbReference type="GO" id="GO:0005789">
    <property type="term" value="C:endoplasmic reticulum membrane"/>
    <property type="evidence" value="ECO:0007669"/>
    <property type="project" value="UniProtKB-SubCell"/>
</dbReference>
<dbReference type="Gene3D" id="1.10.287.70">
    <property type="match status" value="1"/>
</dbReference>
<dbReference type="Proteomes" id="UP001165085">
    <property type="component" value="Unassembled WGS sequence"/>
</dbReference>
<feature type="compositionally biased region" description="Acidic residues" evidence="16">
    <location>
        <begin position="2509"/>
        <end position="2526"/>
    </location>
</feature>
<evidence type="ECO:0000259" key="18">
    <source>
        <dbReference type="PROSITE" id="PS50222"/>
    </source>
</evidence>
<dbReference type="Gene3D" id="1.10.238.10">
    <property type="entry name" value="EF-hand"/>
    <property type="match status" value="1"/>
</dbReference>
<comment type="subcellular location">
    <subcellularLocation>
        <location evidence="1">Endoplasmic reticulum membrane</location>
        <topology evidence="1">Multi-pass membrane protein</topology>
    </subcellularLocation>
</comment>
<dbReference type="InterPro" id="IPR000699">
    <property type="entry name" value="RIH_dom"/>
</dbReference>
<dbReference type="InterPro" id="IPR011992">
    <property type="entry name" value="EF-hand-dom_pair"/>
</dbReference>
<dbReference type="Gene3D" id="2.80.10.50">
    <property type="match status" value="2"/>
</dbReference>
<evidence type="ECO:0000256" key="2">
    <source>
        <dbReference type="ARBA" id="ARBA00009453"/>
    </source>
</evidence>
<evidence type="ECO:0000256" key="12">
    <source>
        <dbReference type="ARBA" id="ARBA00023136"/>
    </source>
</evidence>
<dbReference type="InterPro" id="IPR036300">
    <property type="entry name" value="MIR_dom_sf"/>
</dbReference>
<feature type="region of interest" description="Disordered" evidence="16">
    <location>
        <begin position="2509"/>
        <end position="2535"/>
    </location>
</feature>
<feature type="transmembrane region" description="Helical" evidence="17">
    <location>
        <begin position="2669"/>
        <end position="2690"/>
    </location>
</feature>
<dbReference type="GO" id="GO:0070679">
    <property type="term" value="F:inositol 1,4,5 trisphosphate binding"/>
    <property type="evidence" value="ECO:0007669"/>
    <property type="project" value="InterPro"/>
</dbReference>
<dbReference type="EMBL" id="BRXY01000267">
    <property type="protein sequence ID" value="GMH82360.1"/>
    <property type="molecule type" value="Genomic_DNA"/>
</dbReference>
<evidence type="ECO:0000313" key="20">
    <source>
        <dbReference type="EMBL" id="GMH82360.1"/>
    </source>
</evidence>
<feature type="transmembrane region" description="Helical" evidence="17">
    <location>
        <begin position="2001"/>
        <end position="2021"/>
    </location>
</feature>
<dbReference type="SUPFAM" id="SSF100909">
    <property type="entry name" value="IP3 receptor type 1 binding core, domain 2"/>
    <property type="match status" value="1"/>
</dbReference>
<evidence type="ECO:0000256" key="15">
    <source>
        <dbReference type="ARBA" id="ARBA00023303"/>
    </source>
</evidence>
<dbReference type="Pfam" id="PF13499">
    <property type="entry name" value="EF-hand_7"/>
    <property type="match status" value="1"/>
</dbReference>
<gene>
    <name evidence="20" type="ORF">TrST_g12561</name>
</gene>
<evidence type="ECO:0000256" key="4">
    <source>
        <dbReference type="ARBA" id="ARBA00022568"/>
    </source>
</evidence>
<name>A0A9W7BA16_9STRA</name>
<feature type="transmembrane region" description="Helical" evidence="17">
    <location>
        <begin position="2064"/>
        <end position="2083"/>
    </location>
</feature>
<comment type="caution">
    <text evidence="20">The sequence shown here is derived from an EMBL/GenBank/DDBJ whole genome shotgun (WGS) entry which is preliminary data.</text>
</comment>
<dbReference type="Pfam" id="PF00520">
    <property type="entry name" value="Ion_trans"/>
    <property type="match status" value="2"/>
</dbReference>
<dbReference type="OrthoDB" id="300855at2759"/>
<protein>
    <recommendedName>
        <fullName evidence="22">Calmodulin</fullName>
    </recommendedName>
</protein>
<dbReference type="SMART" id="SM00054">
    <property type="entry name" value="EFh"/>
    <property type="match status" value="2"/>
</dbReference>
<feature type="transmembrane region" description="Helical" evidence="17">
    <location>
        <begin position="2028"/>
        <end position="2052"/>
    </location>
</feature>
<evidence type="ECO:0000256" key="13">
    <source>
        <dbReference type="ARBA" id="ARBA00023170"/>
    </source>
</evidence>
<dbReference type="Pfam" id="PF01365">
    <property type="entry name" value="RYDR_ITPR"/>
    <property type="match status" value="1"/>
</dbReference>
<dbReference type="InterPro" id="IPR015925">
    <property type="entry name" value="Ryanodine_IP3_receptor"/>
</dbReference>
<dbReference type="PROSITE" id="PS50919">
    <property type="entry name" value="MIR"/>
    <property type="match status" value="1"/>
</dbReference>
<dbReference type="SUPFAM" id="SSF48371">
    <property type="entry name" value="ARM repeat"/>
    <property type="match status" value="1"/>
</dbReference>
<dbReference type="InterPro" id="IPR014821">
    <property type="entry name" value="Ins145_P3_rcpt"/>
</dbReference>
<dbReference type="GO" id="GO:0005220">
    <property type="term" value="F:inositol 1,4,5-trisphosphate-gated calcium channel activity"/>
    <property type="evidence" value="ECO:0007669"/>
    <property type="project" value="InterPro"/>
</dbReference>
<dbReference type="InterPro" id="IPR016024">
    <property type="entry name" value="ARM-type_fold"/>
</dbReference>
<dbReference type="SUPFAM" id="SSF47473">
    <property type="entry name" value="EF-hand"/>
    <property type="match status" value="1"/>
</dbReference>
<dbReference type="Pfam" id="PF08454">
    <property type="entry name" value="RIH_assoc"/>
    <property type="match status" value="1"/>
</dbReference>
<reference evidence="21" key="1">
    <citation type="journal article" date="2023" name="Commun. Biol.">
        <title>Genome analysis of Parmales, the sister group of diatoms, reveals the evolutionary specialization of diatoms from phago-mixotrophs to photoautotrophs.</title>
        <authorList>
            <person name="Ban H."/>
            <person name="Sato S."/>
            <person name="Yoshikawa S."/>
            <person name="Yamada K."/>
            <person name="Nakamura Y."/>
            <person name="Ichinomiya M."/>
            <person name="Sato N."/>
            <person name="Blanc-Mathieu R."/>
            <person name="Endo H."/>
            <person name="Kuwata A."/>
            <person name="Ogata H."/>
        </authorList>
    </citation>
    <scope>NUCLEOTIDE SEQUENCE [LARGE SCALE GENOMIC DNA]</scope>
    <source>
        <strain evidence="21">NIES 3701</strain>
    </source>
</reference>
<dbReference type="Pfam" id="PF02815">
    <property type="entry name" value="MIR"/>
    <property type="match status" value="1"/>
</dbReference>
<keyword evidence="8" id="KW-0256">Endoplasmic reticulum</keyword>
<dbReference type="Gene3D" id="1.20.120.350">
    <property type="entry name" value="Voltage-gated potassium channels. Chain C"/>
    <property type="match status" value="1"/>
</dbReference>
<keyword evidence="13" id="KW-0675">Receptor</keyword>
<keyword evidence="7" id="KW-0677">Repeat</keyword>
<accession>A0A9W7BA16</accession>
<feature type="transmembrane region" description="Helical" evidence="17">
    <location>
        <begin position="2730"/>
        <end position="2747"/>
    </location>
</feature>
<dbReference type="Pfam" id="PF08709">
    <property type="entry name" value="Ins145_P3_rec"/>
    <property type="match status" value="1"/>
</dbReference>
<evidence type="ECO:0000259" key="19">
    <source>
        <dbReference type="PROSITE" id="PS50919"/>
    </source>
</evidence>
<keyword evidence="15" id="KW-0407">Ion channel</keyword>
<keyword evidence="11" id="KW-0406">Ion transport</keyword>
<feature type="domain" description="EF-hand" evidence="18">
    <location>
        <begin position="1848"/>
        <end position="1883"/>
    </location>
</feature>
<sequence length="3117" mass="351634">MEVEDLSFDSSPQKSVTLAVETLDPNEEDADREMFDIQREPFQAIPDEQVGGKISPPIMPSGNNVTELHQKERLEPMRFGDLITLQGTIKGGEDEEGNSHHEKIGFLSADPCFSRVGFQQVCPSYSYQSFSQCIFQLCPMLSYDNKASKAKLERRGSFSEEESMLMDMRIKMEESKNARQMKGMLEGGSHSKAGLVLYGQSVQLKHIATGLYLTGESFTATEEKDCLRLTLSPGALTSSFKLMPRFKVRHEGSEIYYRDQLLIYNNKMATYGLHASDKNYDPLHPLPTVSEMNLSVEPSSLKVEKFARFSSSERDQKLFAGLDLVRFNHPETDSFLSCSCDLQKYNKPAYYRKNTDESNYEVSVKSMWVLEHLDYTCSSAIEWGAEVRIRHAITNMYLSVSSQPQLLQPRRRASSVGEGMSGSTPVNVAPVQEKIYACEMVDSSDLSGATVFRLVPTDSQKEEIPKNHVSFRLEHTDPLTGTTLYTTSQAKAKYENDSTPIYSRKSLDMKFSNHKGDNDAFLLMPFEVKHVVEKMGELLALTPFLSWFTESRIRKITSVHDLRLTDIKKCEKVVRGIIDSLTGVQNDSGGDGTTDIDDDGSSSDPECSMVSQTFARELKVMEMVFEIATLPATFKLDTSYDPQKAWLDHDFNRVAGLVSLSWRAMQIMFLNNRESENYFARKAGWITKTISLISDPIGAAVTFSKLISNNATLVEDFVSHDTIKEFKGLIIAKGFQSRLLEFFVCICTCKEKAIVSNQEAVLSHVWLERQDREQILFSIRTDDDMTKATKWQSSSSTTYPDNFLGKECVTSGFKRVLVDWSKVVQLDGFFINGKKECSVEELCWVLEPQELCEKVTGKGWNEYVESFKQVDDENGAPHMSNANVAFNTQWDLAKYFERQLYLFASMCRGRSYASIFELSRHISYTMLCSIMNSDRVPASIRAASINVLHAMFVDRYPHSPNCGRPSLPDLCWNAEELRKIRLAGDYAKKEGALPCFKLNPEHELKLHPDPLYSIDSHSKFFLIRDFIQNFMEKSGGFGTEYSKRHEEKNLLTCAVVNLLADLMSFGFFSTKEKIETVCKPMNKVLDGRTDTVFFGGMSASAKVLMKRQKNATEKPISGKVNSAKVVPVNGGGGDGGGGGGHEEAGELMRELQKRKNIGSYRYALDVRSQAAHQSKVFILETLMRIADMRAHYRCSQLLYHLSHHASSKVSVLTTDGSVSKSFVNEFNSLFEDEDGTALDVNKMMDAPIDSVCLDLVMYESDAVFEHALGFIRRRYGQRRALLQSLQNVTVLKSNSLPVFENFGRLDASLKDLTFYIRSYDTWGVYKGPGRPMVRDTYEKAIAIFDKLDAFLFDAPELQYKLYDPNNLPSFSCVRCTVSNFHQRILRNMGLVRSVLIWGLEMNYALMTKINPDFGDLPKGEVQDLYKQSHDMLFSVCKRVVFTLNAFVEKNPENQAILFNNLTLLRAKMGVGLNVWDIVITVLEGNQALCETTPRALFMEFSKIMSKSVDHGRGGQPKFDVKTLRLLDFFMVLTKPTELRPITRSQDLVTFFLLDPALSSNLVLDIDVSTEENVYKIMYHIKLIKLLALTALEKNSISTARIQGIITLNYALSKVDHDGSDNGTPLDLLVQAAFLDLLATVYLDTALLERGICSRLTVWQALQHVVFKARGVEGRLTKDMLRPEEKENPNPDTSPIVYFTSALNFLVKFFKCCYLPASMGEEILDMHNEVMGNVRSLITLADERFDDIPIFALDSLNELRKQIGYKEVEVQQARKAIPVRIGPSATVSIVSSDLPQKVEEEDMAIHRAFVSTRFASTITTRFEAIDIDGNGFLSYKEVRTAMLREMPTLTDKDVTALFTKYDKSKDSGIDRKEFINMLSDAKSITPGSGLEFLNAQENLEYDPETMRLMSEDLDGFLHSKFGPALGATETITNALAKKDDEFLDVLEMSADLTNPDDPEYIAALRGTTVEEEIRLMSAKEATLDPKTVFATRVLNAMNSTTALFLVLLVVFFAIVLLIIQFVNGSNDALAIIDTLITIFFTLELLIKAAAHAYVHREVDSFLLDLLNFIDVVVVFVDLLFIYVASKGDANKSGGLIKALRLARAARLFRLFRIRKLLAVKVKHMDRKAAASDPRATSITFEKIVERMVRYLRNNSLDASKRRTLAIVMNVLNLHLGRKIDLMSKKNVSEAALVADVSFNDMLKTTTEEYQAVQNHIGIDCGCVEVLLITISQCEDNEIRLDAMNTLTQLLQGGNIDIQSKAIEILTEVSNDAIGPRFFFSVRELLRESLDRLKEYRKVRKTNFGRSQTLSQGVVDSGCLFDLLKEMVEGHNVAFQHLLRKQPHSKSANLVEEIVDIWCILSKSLSCIRKWDNAEGSLALNCVYLLIELCQGPCRANQAIFVNNGKAIDGCVCVITANMSKMEDSTLRTRLCSAATCLLAAVLEDADENYIQSVKDLMPGGILNDRAKKVANRLQWLKTMSKTFQKDFFEVLNNEAQAILTLKHCFEVAEEDDEGGDEGEAEEEEAGEEKEKEGKGPDLGLAAQKVAKLSLRSVEIFWHGRCQKTFFTPTLDTLSDASKSRFLEECALDSQETRIKETVKACDDLSDEMVYQNELSEFIVFQWFSTHFLTIKRFVFSLVLLLNVNVMLSTLQDDTLVLANEAFGINSSQGLTVLLGLIVMICYSFLVAYLIVSFGPLEWRRCLRNQVAQDAENEKLKARGEEPSKSKAMTHYFFLIIFYICGCYVHSMTENPYTAERYQNFGETIFAILLPFALRLQLQLPKSPILRRYCAALDALSYPTIRNHLILVVFTWIGLWRSYFFTLTLLDVLTMSPTLYSVVKSVVMPMSQLMQTFALFVIVICCYTSFAYFLFGNGQFGGEDDRMIEYFVNVSSINGTETEELQPTGLVWLPEEEEGAVDGCTTLLECFTQTVYLGIRTGDIAEVLDDPDESNYTTRMLFDLSFFLILGILLFDMVTGIILDTFGALREEVAERHSILANESFISGLERKEIEEIGEGLNFDSINEADQSIWDYIFYIIYIRDKDVSNMTGSETFVHNCLEAGNTSWIPNHTSLALERVQGGEGGEEEEEIGEKVERMELLIKRLEEKFDMNLSQILEKLT</sequence>
<keyword evidence="21" id="KW-1185">Reference proteome</keyword>
<dbReference type="PANTHER" id="PTHR13715:SF99">
    <property type="entry name" value="INOSITOL 1,4,5-TRISPHOSPHATE RECEPTOR-LIKE PROTEIN A"/>
    <property type="match status" value="1"/>
</dbReference>
<dbReference type="PRINTS" id="PR00779">
    <property type="entry name" value="INSP3RECEPTR"/>
</dbReference>
<dbReference type="InterPro" id="IPR013662">
    <property type="entry name" value="RIH_assoc-dom"/>
</dbReference>
<dbReference type="PANTHER" id="PTHR13715">
    <property type="entry name" value="RYANODINE RECEPTOR AND IP3 RECEPTOR"/>
    <property type="match status" value="1"/>
</dbReference>
<dbReference type="SUPFAM" id="SSF82109">
    <property type="entry name" value="MIR domain"/>
    <property type="match status" value="2"/>
</dbReference>
<feature type="region of interest" description="Disordered" evidence="16">
    <location>
        <begin position="585"/>
        <end position="607"/>
    </location>
</feature>
<keyword evidence="6 17" id="KW-0812">Transmembrane</keyword>
<comment type="similarity">
    <text evidence="2">Belongs to the InsP3 receptor family.</text>
</comment>
<dbReference type="PROSITE" id="PS50222">
    <property type="entry name" value="EF_HAND_2"/>
    <property type="match status" value="2"/>
</dbReference>
<evidence type="ECO:0000256" key="10">
    <source>
        <dbReference type="ARBA" id="ARBA00022989"/>
    </source>
</evidence>
<feature type="transmembrane region" description="Helical" evidence="17">
    <location>
        <begin position="2849"/>
        <end position="2869"/>
    </location>
</feature>
<feature type="domain" description="MIR" evidence="19">
    <location>
        <begin position="378"/>
        <end position="431"/>
    </location>
</feature>
<keyword evidence="4" id="KW-0109">Calcium transport</keyword>
<evidence type="ECO:0000256" key="6">
    <source>
        <dbReference type="ARBA" id="ARBA00022692"/>
    </source>
</evidence>
<proteinExistence type="inferred from homology"/>
<dbReference type="InterPro" id="IPR035910">
    <property type="entry name" value="RyR/IP3R_RIH_dom_sf"/>
</dbReference>
<dbReference type="PROSITE" id="PS00018">
    <property type="entry name" value="EF_HAND_1"/>
    <property type="match status" value="1"/>
</dbReference>
<dbReference type="InterPro" id="IPR000493">
    <property type="entry name" value="InsP3_rcpt"/>
</dbReference>
<organism evidence="20 21">
    <name type="scientific">Triparma strigata</name>
    <dbReference type="NCBI Taxonomy" id="1606541"/>
    <lineage>
        <taxon>Eukaryota</taxon>
        <taxon>Sar</taxon>
        <taxon>Stramenopiles</taxon>
        <taxon>Ochrophyta</taxon>
        <taxon>Bolidophyceae</taxon>
        <taxon>Parmales</taxon>
        <taxon>Triparmaceae</taxon>
        <taxon>Triparma</taxon>
    </lineage>
</organism>
<dbReference type="CDD" id="cd00051">
    <property type="entry name" value="EFh"/>
    <property type="match status" value="1"/>
</dbReference>
<evidence type="ECO:0000256" key="7">
    <source>
        <dbReference type="ARBA" id="ARBA00022737"/>
    </source>
</evidence>
<feature type="transmembrane region" description="Helical" evidence="17">
    <location>
        <begin position="2759"/>
        <end position="2776"/>
    </location>
</feature>
<keyword evidence="10 17" id="KW-1133">Transmembrane helix</keyword>
<evidence type="ECO:0000256" key="14">
    <source>
        <dbReference type="ARBA" id="ARBA00023286"/>
    </source>
</evidence>
<dbReference type="InterPro" id="IPR002048">
    <property type="entry name" value="EF_hand_dom"/>
</dbReference>
<keyword evidence="9" id="KW-0106">Calcium</keyword>
<keyword evidence="5" id="KW-0107">Calcium channel</keyword>
<feature type="compositionally biased region" description="Gly residues" evidence="16">
    <location>
        <begin position="1129"/>
        <end position="1139"/>
    </location>
</feature>
<evidence type="ECO:0000313" key="21">
    <source>
        <dbReference type="Proteomes" id="UP001165085"/>
    </source>
</evidence>
<dbReference type="InterPro" id="IPR005821">
    <property type="entry name" value="Ion_trans_dom"/>
</dbReference>
<evidence type="ECO:0000256" key="17">
    <source>
        <dbReference type="SAM" id="Phobius"/>
    </source>
</evidence>
<evidence type="ECO:0000256" key="1">
    <source>
        <dbReference type="ARBA" id="ARBA00004477"/>
    </source>
</evidence>